<dbReference type="InterPro" id="IPR050834">
    <property type="entry name" value="Glycosyltransf_2"/>
</dbReference>
<organism evidence="2 3">
    <name type="scientific">Phormidium tenue NIES-30</name>
    <dbReference type="NCBI Taxonomy" id="549789"/>
    <lineage>
        <taxon>Bacteria</taxon>
        <taxon>Bacillati</taxon>
        <taxon>Cyanobacteriota</taxon>
        <taxon>Cyanophyceae</taxon>
        <taxon>Oscillatoriophycideae</taxon>
        <taxon>Oscillatoriales</taxon>
        <taxon>Oscillatoriaceae</taxon>
        <taxon>Phormidium</taxon>
    </lineage>
</organism>
<dbReference type="Pfam" id="PF00535">
    <property type="entry name" value="Glycos_transf_2"/>
    <property type="match status" value="1"/>
</dbReference>
<dbReference type="OrthoDB" id="440227at2"/>
<comment type="caution">
    <text evidence="2">The sequence shown here is derived from an EMBL/GenBank/DDBJ whole genome shotgun (WGS) entry which is preliminary data.</text>
</comment>
<dbReference type="EMBL" id="MRCG01000006">
    <property type="protein sequence ID" value="OKH48413.1"/>
    <property type="molecule type" value="Genomic_DNA"/>
</dbReference>
<accession>A0A1U7J6G0</accession>
<dbReference type="Gene3D" id="3.90.550.10">
    <property type="entry name" value="Spore Coat Polysaccharide Biosynthesis Protein SpsA, Chain A"/>
    <property type="match status" value="1"/>
</dbReference>
<dbReference type="AlphaFoldDB" id="A0A1U7J6G0"/>
<protein>
    <submittedName>
        <fullName evidence="2">Glycosyl transferase</fullName>
    </submittedName>
</protein>
<dbReference type="PANTHER" id="PTHR43685:SF2">
    <property type="entry name" value="GLYCOSYLTRANSFERASE 2-LIKE DOMAIN-CONTAINING PROTEIN"/>
    <property type="match status" value="1"/>
</dbReference>
<feature type="domain" description="Glycosyltransferase 2-like" evidence="1">
    <location>
        <begin position="16"/>
        <end position="124"/>
    </location>
</feature>
<dbReference type="SUPFAM" id="SSF53448">
    <property type="entry name" value="Nucleotide-diphospho-sugar transferases"/>
    <property type="match status" value="1"/>
</dbReference>
<reference evidence="2 3" key="1">
    <citation type="submission" date="2016-11" db="EMBL/GenBank/DDBJ databases">
        <title>Draft Genome Sequences of Nine Cyanobacterial Strains from Diverse Habitats.</title>
        <authorList>
            <person name="Zhu T."/>
            <person name="Hou S."/>
            <person name="Lu X."/>
            <person name="Hess W.R."/>
        </authorList>
    </citation>
    <scope>NUCLEOTIDE SEQUENCE [LARGE SCALE GENOMIC DNA]</scope>
    <source>
        <strain evidence="2 3">NIES-30</strain>
    </source>
</reference>
<dbReference type="PANTHER" id="PTHR43685">
    <property type="entry name" value="GLYCOSYLTRANSFERASE"/>
    <property type="match status" value="1"/>
</dbReference>
<proteinExistence type="predicted"/>
<dbReference type="CDD" id="cd00761">
    <property type="entry name" value="Glyco_tranf_GTA_type"/>
    <property type="match status" value="1"/>
</dbReference>
<gene>
    <name evidence="2" type="ORF">NIES30_10335</name>
</gene>
<name>A0A1U7J6G0_9CYAN</name>
<evidence type="ECO:0000313" key="3">
    <source>
        <dbReference type="Proteomes" id="UP000185557"/>
    </source>
</evidence>
<dbReference type="RefSeq" id="WP_073608340.1">
    <property type="nucleotide sequence ID" value="NZ_MRCG01000006.1"/>
</dbReference>
<keyword evidence="3" id="KW-1185">Reference proteome</keyword>
<dbReference type="Proteomes" id="UP000185557">
    <property type="component" value="Unassembled WGS sequence"/>
</dbReference>
<evidence type="ECO:0000313" key="2">
    <source>
        <dbReference type="EMBL" id="OKH48413.1"/>
    </source>
</evidence>
<dbReference type="GO" id="GO:0016740">
    <property type="term" value="F:transferase activity"/>
    <property type="evidence" value="ECO:0007669"/>
    <property type="project" value="UniProtKB-KW"/>
</dbReference>
<dbReference type="InterPro" id="IPR029044">
    <property type="entry name" value="Nucleotide-diphossugar_trans"/>
</dbReference>
<evidence type="ECO:0000259" key="1">
    <source>
        <dbReference type="Pfam" id="PF00535"/>
    </source>
</evidence>
<dbReference type="InterPro" id="IPR001173">
    <property type="entry name" value="Glyco_trans_2-like"/>
</dbReference>
<dbReference type="STRING" id="549789.NIES30_10335"/>
<sequence>MKFSLILATLGRTFQVKTFLESLDQQSYRDFELIVVDQNSDDRLLPLLTPYKNHFPILHLRSKEGLSLARNVALKQISGDLVAFPDDDCAYTPDLLEEVAHFFKEQPELSGLVGRAVNQQGNDSSGRWDHVAGTVNAFNVWRRGTSFTIFLRRAVVDAIGPFDETLGVGASTPWGSGEDIDYLLRAVSAGLYYDPSFLVIHPTKVEALESVQSLEAIQPKTPHAKTYSYAMGRGRVLRKHNAPFWFLLYNWFRPCTGIILSLLQGKIDRVKSHWATLKGRVQGWLGWA</sequence>
<keyword evidence="2" id="KW-0808">Transferase</keyword>